<dbReference type="Pfam" id="PF05065">
    <property type="entry name" value="Phage_capsid"/>
    <property type="match status" value="1"/>
</dbReference>
<evidence type="ECO:0000313" key="4">
    <source>
        <dbReference type="Proteomes" id="UP000006639"/>
    </source>
</evidence>
<evidence type="ECO:0000256" key="1">
    <source>
        <dbReference type="ARBA" id="ARBA00004328"/>
    </source>
</evidence>
<dbReference type="AlphaFoldDB" id="F7XWQ8"/>
<dbReference type="KEGG" id="mmn:midi_00817"/>
<dbReference type="InterPro" id="IPR054612">
    <property type="entry name" value="Phage_capsid-like_C"/>
</dbReference>
<evidence type="ECO:0000313" key="3">
    <source>
        <dbReference type="EMBL" id="AEI89107.1"/>
    </source>
</evidence>
<comment type="subcellular location">
    <subcellularLocation>
        <location evidence="1">Virion</location>
    </subcellularLocation>
</comment>
<dbReference type="HOGENOM" id="CLU_2618104_0_0_5"/>
<dbReference type="SUPFAM" id="SSF56563">
    <property type="entry name" value="Major capsid protein gp5"/>
    <property type="match status" value="1"/>
</dbReference>
<dbReference type="Proteomes" id="UP000006639">
    <property type="component" value="Chromosome"/>
</dbReference>
<proteinExistence type="predicted"/>
<organism evidence="3 4">
    <name type="scientific">Midichloria mitochondrii (strain IricVA)</name>
    <dbReference type="NCBI Taxonomy" id="696127"/>
    <lineage>
        <taxon>Bacteria</taxon>
        <taxon>Pseudomonadati</taxon>
        <taxon>Pseudomonadota</taxon>
        <taxon>Alphaproteobacteria</taxon>
        <taxon>Rickettsiales</taxon>
        <taxon>Candidatus Midichloriaceae</taxon>
        <taxon>Candidatus Midichloria</taxon>
    </lineage>
</organism>
<dbReference type="STRING" id="696127.midi_00817"/>
<gene>
    <name evidence="3" type="ordered locus">midi_00817</name>
</gene>
<dbReference type="InterPro" id="IPR024455">
    <property type="entry name" value="Phage_capsid"/>
</dbReference>
<protein>
    <submittedName>
        <fullName evidence="3">Putative phage capsid protein</fullName>
    </submittedName>
</protein>
<keyword evidence="4" id="KW-1185">Reference proteome</keyword>
<dbReference type="NCBIfam" id="TIGR01554">
    <property type="entry name" value="major_cap_HK97"/>
    <property type="match status" value="1"/>
</dbReference>
<sequence>MAMVTVGLEVFCLTKTVQNGVILNKYLTGKVKITAESIINLFFSLKEIYAANAKFLMSRAAVQAIRMLKDEKSVRYLV</sequence>
<feature type="domain" description="Phage capsid-like C-terminal" evidence="2">
    <location>
        <begin position="30"/>
        <end position="77"/>
    </location>
</feature>
<evidence type="ECO:0000259" key="2">
    <source>
        <dbReference type="Pfam" id="PF05065"/>
    </source>
</evidence>
<dbReference type="EMBL" id="CP002130">
    <property type="protein sequence ID" value="AEI89107.1"/>
    <property type="molecule type" value="Genomic_DNA"/>
</dbReference>
<accession>F7XWQ8</accession>
<name>F7XWQ8_MIDMI</name>
<reference evidence="3 4" key="1">
    <citation type="journal article" date="2011" name="Mol. Biol. Evol.">
        <title>Phylogenomic evidence for the presence of a flagellum and cbb3 oxidase in the free-living mitochondrial ancestor.</title>
        <authorList>
            <person name="Sassera D."/>
            <person name="Lo N."/>
            <person name="Epis S."/>
            <person name="D'Auria G."/>
            <person name="Montagna M."/>
            <person name="Comandatore F."/>
            <person name="Horner D."/>
            <person name="Pereto J."/>
            <person name="Luciano A.M."/>
            <person name="Franciosi F."/>
            <person name="Ferri E."/>
            <person name="Crotti E."/>
            <person name="Bazzocchi C."/>
            <person name="Daffonchio D."/>
            <person name="Sacchi L."/>
            <person name="Moya A."/>
            <person name="Latorre A."/>
            <person name="Bandi C."/>
        </authorList>
    </citation>
    <scope>NUCLEOTIDE SEQUENCE [LARGE SCALE GENOMIC DNA]</scope>
    <source>
        <strain evidence="3 4">IricVA</strain>
    </source>
</reference>